<name>A0A972VZW7_9GAMM</name>
<dbReference type="SUPFAM" id="SSF64518">
    <property type="entry name" value="Phase 1 flagellin"/>
    <property type="match status" value="1"/>
</dbReference>
<evidence type="ECO:0000313" key="3">
    <source>
        <dbReference type="EMBL" id="NQV65752.1"/>
    </source>
</evidence>
<comment type="similarity">
    <text evidence="1">Belongs to the flagella basal body rod proteins family.</text>
</comment>
<dbReference type="EMBL" id="JABMOJ010000387">
    <property type="protein sequence ID" value="NQV65752.1"/>
    <property type="molecule type" value="Genomic_DNA"/>
</dbReference>
<dbReference type="AlphaFoldDB" id="A0A972VZW7"/>
<feature type="non-terminal residue" evidence="3">
    <location>
        <position position="1"/>
    </location>
</feature>
<sequence>VSEQLTLTWDKKNNGFIVDNPSGKTFFAANNVDEVDLHGVKLRNVGDLQDGEILTLTVIDRPAKFMTMVVQNENEVAAASRLTVKASASNVSSALPQIDYSNSSPKASVVASGVFDLSTANVRQFDATVSFSSSELWAQVPSGTTNFRVEIQPSETSSVQLQLVTANGVQLLGGSVSDPETLLSNEFFDSSAVYSDAALQNEATANYRDLDIVYGYRAEAALGASNTLTTVTTGSIPRQVNATGVDESIIGAGDLRLNGIALSELVLPANEELSALDVVAWLNQHSDETGVSAQATNLIKVNPSTLAYGSSLVLNDVTIAGAESALNVAALVGLINDASAATNVDAYVDADGKINLLNRPGHEGEGITLASTDVDGVNTLGLSSKLYSGQVILDSTGSLQFDLVTSAGHGGKPADLAALGLSAGLYFSGTVPEDLAILVTGDEPGSTSVKAVSGGVLSQSNSPRVMEAKFSISFSDDGTYSITEVESGSIVAKRIYDHLLGVQYGDITVRFDQAPEAGDEFIIEPAAAGSGNNGSIAALANLQQEKVFVGGNTFSGGYIKILNDVGTKSFAATIAKDALEVVYQQAVEKRDSKVGVSLDQEAASLIRFQQAFQAAAQVIQTSSKLFDTILSASN</sequence>
<proteinExistence type="inferred from homology"/>
<evidence type="ECO:0000256" key="1">
    <source>
        <dbReference type="ARBA" id="ARBA00009677"/>
    </source>
</evidence>
<evidence type="ECO:0000259" key="2">
    <source>
        <dbReference type="Pfam" id="PF06429"/>
    </source>
</evidence>
<dbReference type="PANTHER" id="PTHR30033">
    <property type="entry name" value="FLAGELLAR HOOK-ASSOCIATED PROTEIN 1"/>
    <property type="match status" value="1"/>
</dbReference>
<dbReference type="Proteomes" id="UP000754644">
    <property type="component" value="Unassembled WGS sequence"/>
</dbReference>
<gene>
    <name evidence="3" type="ORF">HQ497_10345</name>
</gene>
<evidence type="ECO:0000313" key="4">
    <source>
        <dbReference type="Proteomes" id="UP000754644"/>
    </source>
</evidence>
<comment type="caution">
    <text evidence="3">The sequence shown here is derived from an EMBL/GenBank/DDBJ whole genome shotgun (WGS) entry which is preliminary data.</text>
</comment>
<organism evidence="3 4">
    <name type="scientific">SAR86 cluster bacterium</name>
    <dbReference type="NCBI Taxonomy" id="2030880"/>
    <lineage>
        <taxon>Bacteria</taxon>
        <taxon>Pseudomonadati</taxon>
        <taxon>Pseudomonadota</taxon>
        <taxon>Gammaproteobacteria</taxon>
        <taxon>SAR86 cluster</taxon>
    </lineage>
</organism>
<dbReference type="InterPro" id="IPR002371">
    <property type="entry name" value="FlgK"/>
</dbReference>
<reference evidence="3" key="1">
    <citation type="submission" date="2020-05" db="EMBL/GenBank/DDBJ databases">
        <title>Sulfur intermediates as new biogeochemical hubs in an aquatic model microbial ecosystem.</title>
        <authorList>
            <person name="Vigneron A."/>
        </authorList>
    </citation>
    <scope>NUCLEOTIDE SEQUENCE</scope>
    <source>
        <strain evidence="3">Bin.250</strain>
    </source>
</reference>
<dbReference type="GO" id="GO:0005198">
    <property type="term" value="F:structural molecule activity"/>
    <property type="evidence" value="ECO:0007669"/>
    <property type="project" value="InterPro"/>
</dbReference>
<dbReference type="Pfam" id="PF06429">
    <property type="entry name" value="Flg_bbr_C"/>
    <property type="match status" value="1"/>
</dbReference>
<dbReference type="GO" id="GO:0009424">
    <property type="term" value="C:bacterial-type flagellum hook"/>
    <property type="evidence" value="ECO:0007669"/>
    <property type="project" value="InterPro"/>
</dbReference>
<dbReference type="PANTHER" id="PTHR30033:SF1">
    <property type="entry name" value="FLAGELLAR HOOK-ASSOCIATED PROTEIN 1"/>
    <property type="match status" value="1"/>
</dbReference>
<dbReference type="GO" id="GO:0044780">
    <property type="term" value="P:bacterial-type flagellum assembly"/>
    <property type="evidence" value="ECO:0007669"/>
    <property type="project" value="InterPro"/>
</dbReference>
<protein>
    <recommendedName>
        <fullName evidence="2">Flagellar basal-body/hook protein C-terminal domain-containing protein</fullName>
    </recommendedName>
</protein>
<dbReference type="InterPro" id="IPR010930">
    <property type="entry name" value="Flg_bb/hook_C_dom"/>
</dbReference>
<feature type="domain" description="Flagellar basal-body/hook protein C-terminal" evidence="2">
    <location>
        <begin position="594"/>
        <end position="631"/>
    </location>
</feature>
<accession>A0A972VZW7</accession>